<dbReference type="KEGG" id="pic:PICST_28618"/>
<organism evidence="2 3">
    <name type="scientific">Scheffersomyces stipitis (strain ATCC 58785 / CBS 6054 / NBRC 10063 / NRRL Y-11545)</name>
    <name type="common">Yeast</name>
    <name type="synonym">Pichia stipitis</name>
    <dbReference type="NCBI Taxonomy" id="322104"/>
    <lineage>
        <taxon>Eukaryota</taxon>
        <taxon>Fungi</taxon>
        <taxon>Dikarya</taxon>
        <taxon>Ascomycota</taxon>
        <taxon>Saccharomycotina</taxon>
        <taxon>Pichiomycetes</taxon>
        <taxon>Debaryomycetaceae</taxon>
        <taxon>Scheffersomyces</taxon>
    </lineage>
</organism>
<dbReference type="RefSeq" id="XP_001387962.2">
    <property type="nucleotide sequence ID" value="XM_001387925.1"/>
</dbReference>
<feature type="compositionally biased region" description="Polar residues" evidence="1">
    <location>
        <begin position="121"/>
        <end position="140"/>
    </location>
</feature>
<reference evidence="2 3" key="1">
    <citation type="journal article" date="2007" name="Nat. Biotechnol.">
        <title>Genome sequence of the lignocellulose-bioconverting and xylose-fermenting yeast Pichia stipitis.</title>
        <authorList>
            <person name="Jeffries T.W."/>
            <person name="Grigoriev I.V."/>
            <person name="Grimwood J."/>
            <person name="Laplaza J.M."/>
            <person name="Aerts A."/>
            <person name="Salamov A."/>
            <person name="Schmutz J."/>
            <person name="Lindquist E."/>
            <person name="Dehal P."/>
            <person name="Shapiro H."/>
            <person name="Jin Y.S."/>
            <person name="Passoth V."/>
            <person name="Richardson P.M."/>
        </authorList>
    </citation>
    <scope>NUCLEOTIDE SEQUENCE [LARGE SCALE GENOMIC DNA]</scope>
    <source>
        <strain evidence="3">ATCC 58785 / CBS 6054 / NBRC 10063 / NRRL Y-11545</strain>
    </source>
</reference>
<evidence type="ECO:0000313" key="3">
    <source>
        <dbReference type="Proteomes" id="UP000002258"/>
    </source>
</evidence>
<dbReference type="OrthoDB" id="4096466at2759"/>
<keyword evidence="3" id="KW-1185">Reference proteome</keyword>
<dbReference type="HOGENOM" id="CLU_1778170_0_0_1"/>
<feature type="compositionally biased region" description="Acidic residues" evidence="1">
    <location>
        <begin position="79"/>
        <end position="92"/>
    </location>
</feature>
<evidence type="ECO:0000313" key="2">
    <source>
        <dbReference type="EMBL" id="EAZ63939.2"/>
    </source>
</evidence>
<sequence length="146" mass="15741">MPPARIELATFALQVQRSTTKLRRLNILCKFAKSGTGANPEGPLGVFSGESSSNQALNEPKPPDIDRNPHDHVAPPDSMDLDGESTDADENGNLEPSFVTAVSSTSEEPAQLRDNPMDESVIQNQTPLSPTMESFETSVSEIFDGK</sequence>
<dbReference type="Proteomes" id="UP000002258">
    <property type="component" value="Chromosome 1"/>
</dbReference>
<comment type="caution">
    <text evidence="2">The sequence shown here is derived from an EMBL/GenBank/DDBJ whole genome shotgun (WGS) entry which is preliminary data.</text>
</comment>
<dbReference type="GeneID" id="4851384"/>
<proteinExistence type="predicted"/>
<evidence type="ECO:0000256" key="1">
    <source>
        <dbReference type="SAM" id="MobiDB-lite"/>
    </source>
</evidence>
<accession>A3GGI5</accession>
<name>A3GGI5_PICST</name>
<feature type="region of interest" description="Disordered" evidence="1">
    <location>
        <begin position="33"/>
        <end position="146"/>
    </location>
</feature>
<dbReference type="AlphaFoldDB" id="A3GGI5"/>
<gene>
    <name evidence="2" type="ORF">PICST_28618</name>
</gene>
<protein>
    <submittedName>
        <fullName evidence="2">Uncharacterized protein</fullName>
    </submittedName>
</protein>
<dbReference type="EMBL" id="AAVQ01000001">
    <property type="protein sequence ID" value="EAZ63939.2"/>
    <property type="molecule type" value="Genomic_DNA"/>
</dbReference>
<feature type="compositionally biased region" description="Basic and acidic residues" evidence="1">
    <location>
        <begin position="61"/>
        <end position="74"/>
    </location>
</feature>
<dbReference type="InParanoid" id="A3GGI5"/>